<accession>A0ABS5ZID6</accession>
<dbReference type="SUPFAM" id="SSF47413">
    <property type="entry name" value="lambda repressor-like DNA-binding domains"/>
    <property type="match status" value="1"/>
</dbReference>
<dbReference type="Proteomes" id="UP000690515">
    <property type="component" value="Unassembled WGS sequence"/>
</dbReference>
<evidence type="ECO:0000313" key="2">
    <source>
        <dbReference type="EMBL" id="MBU2713725.1"/>
    </source>
</evidence>
<evidence type="ECO:0000313" key="3">
    <source>
        <dbReference type="Proteomes" id="UP000690515"/>
    </source>
</evidence>
<dbReference type="Pfam" id="PF13384">
    <property type="entry name" value="HTH_23"/>
    <property type="match status" value="1"/>
</dbReference>
<dbReference type="EMBL" id="JAGSOY010000098">
    <property type="protein sequence ID" value="MBU2713725.1"/>
    <property type="molecule type" value="Genomic_DNA"/>
</dbReference>
<dbReference type="Gene3D" id="1.10.260.40">
    <property type="entry name" value="lambda repressor-like DNA-binding domains"/>
    <property type="match status" value="1"/>
</dbReference>
<gene>
    <name evidence="2" type="ORF">KCG35_21935</name>
</gene>
<dbReference type="PROSITE" id="PS50943">
    <property type="entry name" value="HTH_CROC1"/>
    <property type="match status" value="1"/>
</dbReference>
<comment type="caution">
    <text evidence="2">The sequence shown here is derived from an EMBL/GenBank/DDBJ whole genome shotgun (WGS) entry which is preliminary data.</text>
</comment>
<keyword evidence="3" id="KW-1185">Reference proteome</keyword>
<reference evidence="2 3" key="1">
    <citation type="submission" date="2021-04" db="EMBL/GenBank/DDBJ databases">
        <authorList>
            <person name="Pira H."/>
            <person name="Risdian C."/>
            <person name="Wink J."/>
        </authorList>
    </citation>
    <scope>NUCLEOTIDE SEQUENCE [LARGE SCALE GENOMIC DNA]</scope>
    <source>
        <strain evidence="2 3">WH53</strain>
    </source>
</reference>
<dbReference type="RefSeq" id="WP_215822008.1">
    <property type="nucleotide sequence ID" value="NZ_JAGSOY010000098.1"/>
</dbReference>
<evidence type="ECO:0000259" key="1">
    <source>
        <dbReference type="PROSITE" id="PS50943"/>
    </source>
</evidence>
<dbReference type="InterPro" id="IPR001387">
    <property type="entry name" value="Cro/C1-type_HTH"/>
</dbReference>
<dbReference type="InterPro" id="IPR010982">
    <property type="entry name" value="Lambda_DNA-bd_dom_sf"/>
</dbReference>
<organism evidence="2 3">
    <name type="scientific">Zooshikella harenae</name>
    <dbReference type="NCBI Taxonomy" id="2827238"/>
    <lineage>
        <taxon>Bacteria</taxon>
        <taxon>Pseudomonadati</taxon>
        <taxon>Pseudomonadota</taxon>
        <taxon>Gammaproteobacteria</taxon>
        <taxon>Oceanospirillales</taxon>
        <taxon>Zooshikellaceae</taxon>
        <taxon>Zooshikella</taxon>
    </lineage>
</organism>
<sequence>MKKGLALPSQKRGNLIKQRMCLLGLSVSEVAVYCDVSERTVVRWRHGDPISTDHSILLCEVLVITPTVLNPQLAEENKSVTKSLRGKKLLRLYDTLSLSQQTALLVLLQGLNKE</sequence>
<proteinExistence type="predicted"/>
<feature type="domain" description="HTH cro/C1-type" evidence="1">
    <location>
        <begin position="16"/>
        <end position="69"/>
    </location>
</feature>
<name>A0ABS5ZID6_9GAMM</name>
<dbReference type="CDD" id="cd00093">
    <property type="entry name" value="HTH_XRE"/>
    <property type="match status" value="1"/>
</dbReference>
<protein>
    <submittedName>
        <fullName evidence="2">Helix-turn-helix transcriptional regulator</fullName>
    </submittedName>
</protein>